<proteinExistence type="predicted"/>
<keyword evidence="5" id="KW-0472">Membrane</keyword>
<keyword evidence="6" id="KW-0732">Signal</keyword>
<gene>
    <name evidence="8" type="ORF">IV454_18960</name>
</gene>
<dbReference type="SMART" id="SM01049">
    <property type="entry name" value="Cache_2"/>
    <property type="match status" value="1"/>
</dbReference>
<sequence>MIIKNIIVRTASVVLLALGLHSSVLAGEHGTAEEATVLVKKAVAYLEANGKDKAFAEFSNPAGTFRDRDLYIFVIDMNGLELANGANSKIIGKNVLELKDADGNAMVKNLIALANGKGKGWVDYSWPNPMTHKVDRKSTYLEKSGDVLVASGIYK</sequence>
<keyword evidence="4" id="KW-1133">Transmembrane helix</keyword>
<evidence type="ECO:0000256" key="4">
    <source>
        <dbReference type="ARBA" id="ARBA00022989"/>
    </source>
</evidence>
<comment type="subcellular location">
    <subcellularLocation>
        <location evidence="1">Cell membrane</location>
        <topology evidence="1">Multi-pass membrane protein</topology>
    </subcellularLocation>
</comment>
<evidence type="ECO:0000256" key="2">
    <source>
        <dbReference type="ARBA" id="ARBA00022475"/>
    </source>
</evidence>
<feature type="chain" id="PRO_5045231615" evidence="6">
    <location>
        <begin position="27"/>
        <end position="155"/>
    </location>
</feature>
<organism evidence="8 9">
    <name type="scientific">Massilia antarctica</name>
    <dbReference type="NCBI Taxonomy" id="2765360"/>
    <lineage>
        <taxon>Bacteria</taxon>
        <taxon>Pseudomonadati</taxon>
        <taxon>Pseudomonadota</taxon>
        <taxon>Betaproteobacteria</taxon>
        <taxon>Burkholderiales</taxon>
        <taxon>Oxalobacteraceae</taxon>
        <taxon>Telluria group</taxon>
        <taxon>Massilia</taxon>
    </lineage>
</organism>
<evidence type="ECO:0000256" key="6">
    <source>
        <dbReference type="SAM" id="SignalP"/>
    </source>
</evidence>
<evidence type="ECO:0000256" key="1">
    <source>
        <dbReference type="ARBA" id="ARBA00004651"/>
    </source>
</evidence>
<dbReference type="Pfam" id="PF17200">
    <property type="entry name" value="sCache_2"/>
    <property type="match status" value="1"/>
</dbReference>
<dbReference type="Proteomes" id="UP000662888">
    <property type="component" value="Chromosome"/>
</dbReference>
<dbReference type="InterPro" id="IPR033480">
    <property type="entry name" value="sCache_2"/>
</dbReference>
<keyword evidence="3" id="KW-0812">Transmembrane</keyword>
<keyword evidence="2" id="KW-1003">Cell membrane</keyword>
<evidence type="ECO:0000313" key="9">
    <source>
        <dbReference type="Proteomes" id="UP000662888"/>
    </source>
</evidence>
<evidence type="ECO:0000256" key="5">
    <source>
        <dbReference type="ARBA" id="ARBA00023136"/>
    </source>
</evidence>
<evidence type="ECO:0000256" key="3">
    <source>
        <dbReference type="ARBA" id="ARBA00022692"/>
    </source>
</evidence>
<dbReference type="EMBL" id="CP065053">
    <property type="protein sequence ID" value="QPI47665.1"/>
    <property type="molecule type" value="Genomic_DNA"/>
</dbReference>
<keyword evidence="9" id="KW-1185">Reference proteome</keyword>
<reference evidence="8 9" key="1">
    <citation type="submission" date="2020-11" db="EMBL/GenBank/DDBJ databases">
        <authorList>
            <person name="Sun Q."/>
        </authorList>
    </citation>
    <scope>NUCLEOTIDE SEQUENCE [LARGE SCALE GENOMIC DNA]</scope>
    <source>
        <strain evidence="8 9">P8398</strain>
    </source>
</reference>
<protein>
    <submittedName>
        <fullName evidence="8">Cache domain-containing protein</fullName>
    </submittedName>
</protein>
<accession>A0AA48WAD4</accession>
<dbReference type="RefSeq" id="WP_206087344.1">
    <property type="nucleotide sequence ID" value="NZ_CP065053.1"/>
</dbReference>
<evidence type="ECO:0000259" key="7">
    <source>
        <dbReference type="SMART" id="SM01049"/>
    </source>
</evidence>
<dbReference type="Gene3D" id="3.30.450.20">
    <property type="entry name" value="PAS domain"/>
    <property type="match status" value="1"/>
</dbReference>
<name>A0AA48WAD4_9BURK</name>
<evidence type="ECO:0000313" key="8">
    <source>
        <dbReference type="EMBL" id="QPI47665.1"/>
    </source>
</evidence>
<feature type="domain" description="Single Cache" evidence="7">
    <location>
        <begin position="21"/>
        <end position="108"/>
    </location>
</feature>
<feature type="signal peptide" evidence="6">
    <location>
        <begin position="1"/>
        <end position="26"/>
    </location>
</feature>